<keyword evidence="4" id="KW-1185">Reference proteome</keyword>
<dbReference type="SUPFAM" id="SSF53187">
    <property type="entry name" value="Zn-dependent exopeptidases"/>
    <property type="match status" value="1"/>
</dbReference>
<evidence type="ECO:0000313" key="4">
    <source>
        <dbReference type="Proteomes" id="UP001304683"/>
    </source>
</evidence>
<dbReference type="Gene3D" id="3.50.30.30">
    <property type="match status" value="1"/>
</dbReference>
<dbReference type="SUPFAM" id="SSF52025">
    <property type="entry name" value="PA domain"/>
    <property type="match status" value="1"/>
</dbReference>
<reference evidence="3 4" key="1">
    <citation type="submission" date="2023-08" db="EMBL/GenBank/DDBJ databases">
        <title>Genome sequence of Thermaerobacter compostii strain Ins1, a spore-forming filamentous bacterium isolated from a deep geothermal reservoir.</title>
        <authorList>
            <person name="Bregnard D."/>
            <person name="Gonzalez D."/>
            <person name="Junier P."/>
        </authorList>
    </citation>
    <scope>NUCLEOTIDE SEQUENCE [LARGE SCALE GENOMIC DNA]</scope>
    <source>
        <strain evidence="3 4">Ins1</strain>
    </source>
</reference>
<name>A0ABZ0QM96_9FIRM</name>
<evidence type="ECO:0000313" key="3">
    <source>
        <dbReference type="EMBL" id="WPD18595.1"/>
    </source>
</evidence>
<dbReference type="InterPro" id="IPR003137">
    <property type="entry name" value="PA_domain"/>
</dbReference>
<feature type="domain" description="Peptidase M28" evidence="2">
    <location>
        <begin position="188"/>
        <end position="390"/>
    </location>
</feature>
<dbReference type="InterPro" id="IPR045175">
    <property type="entry name" value="M28_fam"/>
</dbReference>
<dbReference type="InterPro" id="IPR007484">
    <property type="entry name" value="Peptidase_M28"/>
</dbReference>
<dbReference type="PANTHER" id="PTHR12147:SF26">
    <property type="entry name" value="PEPTIDASE M28 DOMAIN-CONTAINING PROTEIN"/>
    <property type="match status" value="1"/>
</dbReference>
<dbReference type="EMBL" id="CP132508">
    <property type="protein sequence ID" value="WPD18595.1"/>
    <property type="molecule type" value="Genomic_DNA"/>
</dbReference>
<gene>
    <name evidence="3" type="ORF">Q5761_09535</name>
</gene>
<organism evidence="3 4">
    <name type="scientific">Thermaerobacter composti</name>
    <dbReference type="NCBI Taxonomy" id="554949"/>
    <lineage>
        <taxon>Bacteria</taxon>
        <taxon>Bacillati</taxon>
        <taxon>Bacillota</taxon>
        <taxon>Clostridia</taxon>
        <taxon>Eubacteriales</taxon>
        <taxon>Clostridiales Family XVII. Incertae Sedis</taxon>
        <taxon>Thermaerobacter</taxon>
    </lineage>
</organism>
<proteinExistence type="predicted"/>
<dbReference type="Gene3D" id="3.40.630.10">
    <property type="entry name" value="Zn peptidases"/>
    <property type="match status" value="1"/>
</dbReference>
<dbReference type="Proteomes" id="UP001304683">
    <property type="component" value="Chromosome"/>
</dbReference>
<evidence type="ECO:0000259" key="2">
    <source>
        <dbReference type="Pfam" id="PF04389"/>
    </source>
</evidence>
<feature type="domain" description="PA" evidence="1">
    <location>
        <begin position="82"/>
        <end position="160"/>
    </location>
</feature>
<dbReference type="Pfam" id="PF02225">
    <property type="entry name" value="PA"/>
    <property type="match status" value="1"/>
</dbReference>
<dbReference type="PANTHER" id="PTHR12147">
    <property type="entry name" value="METALLOPEPTIDASE M28 FAMILY MEMBER"/>
    <property type="match status" value="1"/>
</dbReference>
<accession>A0ABZ0QM96</accession>
<dbReference type="RefSeq" id="WP_318750417.1">
    <property type="nucleotide sequence ID" value="NZ_CP132508.1"/>
</dbReference>
<dbReference type="Pfam" id="PF04389">
    <property type="entry name" value="Peptidase_M28"/>
    <property type="match status" value="1"/>
</dbReference>
<protein>
    <submittedName>
        <fullName evidence="3">M20/M25/M40 family metallo-hydrolase</fullName>
    </submittedName>
</protein>
<dbReference type="InterPro" id="IPR046450">
    <property type="entry name" value="PA_dom_sf"/>
</dbReference>
<evidence type="ECO:0000259" key="1">
    <source>
        <dbReference type="Pfam" id="PF02225"/>
    </source>
</evidence>
<sequence>MRVLSEHIGPRPAGLPAERQAAEYIASILQQYGYEVSMQTFPTPDQYIGTVTLPDGTSWQMGASRFGAITGNNPVRGVVIDAGRGISPDEFPDDVRGKVVLMEYVASARNTQVANAAARGAAAVILYSTVGSRGNYGSAFSPSLSTSYGIPILGAALIQGQRLKDMIRQGGVEVSIETYAYTNLESVNVIGRRPARSGEGNAPIVVVSSHLDSVVGAPGANDDASGVGLALELARVLKSYNMDKELRFIFFGAEERGLIGSRYYVSQLSDDDARRIVAVFQADMVATSYPNVTHLYAMTVDGAPNIVTEAATAAGARLGNSSILPGQFGSSDHVPFHNRGIPAALFIWMRVDSWDPLVYDIEKVYHTPQDTIAENISQERMQTALEIIGAAVFDLARKTVPALDRAPHYRPRAGEASVAAAIR</sequence>